<dbReference type="InterPro" id="IPR035396">
    <property type="entry name" value="Bac_rhamnosid6H"/>
</dbReference>
<dbReference type="Pfam" id="PF17389">
    <property type="entry name" value="Bac_rhamnosid6H"/>
    <property type="match status" value="1"/>
</dbReference>
<keyword evidence="3" id="KW-1185">Reference proteome</keyword>
<organism evidence="2 3">
    <name type="scientific">Bacteroides vicugnae</name>
    <dbReference type="NCBI Taxonomy" id="3037989"/>
    <lineage>
        <taxon>Bacteria</taxon>
        <taxon>Pseudomonadati</taxon>
        <taxon>Bacteroidota</taxon>
        <taxon>Bacteroidia</taxon>
        <taxon>Bacteroidales</taxon>
        <taxon>Bacteroidaceae</taxon>
        <taxon>Bacteroides</taxon>
    </lineage>
</organism>
<reference evidence="2 3" key="1">
    <citation type="submission" date="2023-04" db="EMBL/GenBank/DDBJ databases">
        <title>Bacteroides pacosi sp. nov., isolated from the fecal material of an alpaca.</title>
        <authorList>
            <person name="Miller S."/>
            <person name="Hendry M."/>
            <person name="King J."/>
            <person name="Sankaranarayanan K."/>
            <person name="Lawson P.A."/>
        </authorList>
    </citation>
    <scope>NUCLEOTIDE SEQUENCE [LARGE SCALE GENOMIC DNA]</scope>
    <source>
        <strain evidence="2 3">A2-P53</strain>
    </source>
</reference>
<dbReference type="PROSITE" id="PS51175">
    <property type="entry name" value="CBM6"/>
    <property type="match status" value="1"/>
</dbReference>
<proteinExistence type="predicted"/>
<dbReference type="EMBL" id="JARZAK010000003">
    <property type="protein sequence ID" value="MDY7257453.1"/>
    <property type="molecule type" value="Genomic_DNA"/>
</dbReference>
<name>A0ABU5HPC0_9BACE</name>
<dbReference type="InterPro" id="IPR008979">
    <property type="entry name" value="Galactose-bd-like_sf"/>
</dbReference>
<dbReference type="SUPFAM" id="SSF48208">
    <property type="entry name" value="Six-hairpin glycosidases"/>
    <property type="match status" value="1"/>
</dbReference>
<accession>A0ABU5HPC0</accession>
<feature type="domain" description="CBM6" evidence="1">
    <location>
        <begin position="610"/>
        <end position="746"/>
    </location>
</feature>
<gene>
    <name evidence="2" type="ORF">QHG74_06965</name>
</gene>
<evidence type="ECO:0000259" key="1">
    <source>
        <dbReference type="PROSITE" id="PS51175"/>
    </source>
</evidence>
<dbReference type="Proteomes" id="UP001292913">
    <property type="component" value="Unassembled WGS sequence"/>
</dbReference>
<dbReference type="Gene3D" id="1.50.10.10">
    <property type="match status" value="1"/>
</dbReference>
<evidence type="ECO:0000313" key="3">
    <source>
        <dbReference type="Proteomes" id="UP001292913"/>
    </source>
</evidence>
<sequence length="750" mass="85211">MRYTTFFIASIATVCSVGHSYAQSDGLIFKNDKYAWYTDRIEQGEFTGKALSPVHLSSNFEEERTRDFKGEWKPKYDLAFYPQLQTPFLLEHTLYNMSLDEMVNAIEPDSTLRTGSGFPGVWTRDVSYSIILSMAYMQPKVSMNCLLRKVDRFGRIIQDTGTGGSWPCSTDRMIWAVAAWEIYKVTGSREWLEKVYPIIRKSVEDDYLTVYDEKTGLVMGESSFIDWRNQSYPRWMQPVDIFQSKCLGTNAVHVEALRVLSCMAGRMGDTVAEKKYATRSKQVADAVNRYLWMPEKGYYAQFLYGRNYNILSSRSESLGESLAILWGIAPAGKRAEIIRNAPVCEFGTPIFYPEIPNIPPYHNNAVWPFVSSYWMHAAAMAGNEEAVLHAVGSIYRAAALFVTNKENFVLSTGNYRGTQINSSNMLWSLSGNLSIVYKLLMGIHFDDEQLLFKPFVPKALTGRRILKNFPYRSSTLDIEVEGHGNKIKAFYLDGKKQNPIVAGTLTGHHDVKIVMANNELKKQGVNLQPAIASIETPVIKLEDSNKIVWNKIESAVAYRILRNGKICQLVETTHYRLPEDAYGEYQVIAVAADKYTASFASEPIVIEEHSTYEVEDYAPKSERKHKGFMGTGFVNIDKKENTMIEIPVSIKDEGLYAIDWRYANGNNTIADDNRCAIRSLYVDNHLSGVSIFPQRGMNAWENWGWSNSHQVHLTPGEHTISLSFEPHNENMNINVNQALIDQLRLTRLKK</sequence>
<comment type="caution">
    <text evidence="2">The sequence shown here is derived from an EMBL/GenBank/DDBJ whole genome shotgun (WGS) entry which is preliminary data.</text>
</comment>
<protein>
    <recommendedName>
        <fullName evidence="1">CBM6 domain-containing protein</fullName>
    </recommendedName>
</protein>
<dbReference type="InterPro" id="IPR005084">
    <property type="entry name" value="CBM6"/>
</dbReference>
<dbReference type="Gene3D" id="2.60.120.260">
    <property type="entry name" value="Galactose-binding domain-like"/>
    <property type="match status" value="1"/>
</dbReference>
<evidence type="ECO:0000313" key="2">
    <source>
        <dbReference type="EMBL" id="MDY7257453.1"/>
    </source>
</evidence>
<dbReference type="Gene3D" id="2.60.420.10">
    <property type="entry name" value="Maltose phosphorylase, domain 3"/>
    <property type="match status" value="1"/>
</dbReference>
<dbReference type="InterPro" id="IPR012341">
    <property type="entry name" value="6hp_glycosidase-like_sf"/>
</dbReference>
<dbReference type="InterPro" id="IPR008928">
    <property type="entry name" value="6-hairpin_glycosidase_sf"/>
</dbReference>
<dbReference type="RefSeq" id="WP_258978944.1">
    <property type="nucleotide sequence ID" value="NZ_JARZAK010000003.1"/>
</dbReference>
<dbReference type="SUPFAM" id="SSF49785">
    <property type="entry name" value="Galactose-binding domain-like"/>
    <property type="match status" value="1"/>
</dbReference>